<dbReference type="Proteomes" id="UP000092668">
    <property type="component" value="Unassembled WGS sequence"/>
</dbReference>
<dbReference type="RefSeq" id="WP_019736512.1">
    <property type="nucleotide sequence ID" value="NZ_LFOE01000003.1"/>
</dbReference>
<accession>A0A1B8SK60</accession>
<dbReference type="STRING" id="354243.BST28_04995"/>
<evidence type="ECO:0000313" key="2">
    <source>
        <dbReference type="Proteomes" id="UP000092668"/>
    </source>
</evidence>
<reference evidence="1 2" key="1">
    <citation type="submission" date="2015-06" db="EMBL/GenBank/DDBJ databases">
        <title>Genome sequence of Mycobacterium kumamotonense strain Roo.</title>
        <authorList>
            <person name="Greninger A.L."/>
            <person name="Cunningham G."/>
            <person name="Miller S."/>
        </authorList>
    </citation>
    <scope>NUCLEOTIDE SEQUENCE [LARGE SCALE GENOMIC DNA]</scope>
    <source>
        <strain evidence="1 2">Roo</strain>
    </source>
</reference>
<dbReference type="OrthoDB" id="4762495at2"/>
<sequence length="76" mass="8466">MDAFTAAENAEIGSEYLEFPELDDRDFQKLAHARVQKLTKMFMPSNHPPVLELMVSIWVDGLATGLRMAGENALEG</sequence>
<evidence type="ECO:0000313" key="1">
    <source>
        <dbReference type="EMBL" id="OBY33122.1"/>
    </source>
</evidence>
<organism evidence="1 2">
    <name type="scientific">Mycolicibacter kumamotonensis</name>
    <dbReference type="NCBI Taxonomy" id="354243"/>
    <lineage>
        <taxon>Bacteria</taxon>
        <taxon>Bacillati</taxon>
        <taxon>Actinomycetota</taxon>
        <taxon>Actinomycetes</taxon>
        <taxon>Mycobacteriales</taxon>
        <taxon>Mycobacteriaceae</taxon>
        <taxon>Mycolicibacter</taxon>
    </lineage>
</organism>
<proteinExistence type="predicted"/>
<dbReference type="EMBL" id="LFOE01000003">
    <property type="protein sequence ID" value="OBY33122.1"/>
    <property type="molecule type" value="Genomic_DNA"/>
</dbReference>
<comment type="caution">
    <text evidence="1">The sequence shown here is derived from an EMBL/GenBank/DDBJ whole genome shotgun (WGS) entry which is preliminary data.</text>
</comment>
<keyword evidence="2" id="KW-1185">Reference proteome</keyword>
<dbReference type="PATRIC" id="fig|354243.3.peg.996"/>
<gene>
    <name evidence="1" type="ORF">ACT18_04715</name>
</gene>
<dbReference type="AlphaFoldDB" id="A0A1B8SK60"/>
<name>A0A1B8SK60_9MYCO</name>
<protein>
    <submittedName>
        <fullName evidence="1">Uncharacterized protein</fullName>
    </submittedName>
</protein>